<sequence length="372" mass="40341">MVPFSTHSSSYSGYIREHQSEGLWMGCSRLIRDFFSLQVFQKGNRDHDVRVKILYIGICHSDLQYVKNEMGLTSYPLVPGFETVGIATEVGSNVTKVKVGEIVAVGIIVGSCGECNECVNDRDCYCPKVITAYGGTDLDGTPTYGGFSNETVVNENFVFRFPEKLSLAGGAPLLNAGVTVYSPMRYFGLDKPGMHLGVVGLGGLGHIAVKFAKGFGSKVTVISTSPSKKDEAINVLGADVFLVSRDTEQMQAATATLDGIIDTVLVIHPIEPLLWLLKNHLKLVLVGAAMGSFELPINPLALGRRSVASSIGGNIKETQEMLDFASKHNVTANVEIIPMDYVNTAMERIEKNDVRYRFVIDIGNTLTPPPES</sequence>
<dbReference type="Proteomes" id="UP001060085">
    <property type="component" value="Linkage Group LG04"/>
</dbReference>
<organism evidence="1 2">
    <name type="scientific">Catharanthus roseus</name>
    <name type="common">Madagascar periwinkle</name>
    <name type="synonym">Vinca rosea</name>
    <dbReference type="NCBI Taxonomy" id="4058"/>
    <lineage>
        <taxon>Eukaryota</taxon>
        <taxon>Viridiplantae</taxon>
        <taxon>Streptophyta</taxon>
        <taxon>Embryophyta</taxon>
        <taxon>Tracheophyta</taxon>
        <taxon>Spermatophyta</taxon>
        <taxon>Magnoliopsida</taxon>
        <taxon>eudicotyledons</taxon>
        <taxon>Gunneridae</taxon>
        <taxon>Pentapetalae</taxon>
        <taxon>asterids</taxon>
        <taxon>lamiids</taxon>
        <taxon>Gentianales</taxon>
        <taxon>Apocynaceae</taxon>
        <taxon>Rauvolfioideae</taxon>
        <taxon>Vinceae</taxon>
        <taxon>Catharanthinae</taxon>
        <taxon>Catharanthus</taxon>
    </lineage>
</organism>
<evidence type="ECO:0000313" key="1">
    <source>
        <dbReference type="EMBL" id="KAI5667524.1"/>
    </source>
</evidence>
<proteinExistence type="predicted"/>
<keyword evidence="2" id="KW-1185">Reference proteome</keyword>
<accession>A0ACC0B4G3</accession>
<reference evidence="2" key="1">
    <citation type="journal article" date="2023" name="Nat. Plants">
        <title>Single-cell RNA sequencing provides a high-resolution roadmap for understanding the multicellular compartmentation of specialized metabolism.</title>
        <authorList>
            <person name="Sun S."/>
            <person name="Shen X."/>
            <person name="Li Y."/>
            <person name="Li Y."/>
            <person name="Wang S."/>
            <person name="Li R."/>
            <person name="Zhang H."/>
            <person name="Shen G."/>
            <person name="Guo B."/>
            <person name="Wei J."/>
            <person name="Xu J."/>
            <person name="St-Pierre B."/>
            <person name="Chen S."/>
            <person name="Sun C."/>
        </authorList>
    </citation>
    <scope>NUCLEOTIDE SEQUENCE [LARGE SCALE GENOMIC DNA]</scope>
</reference>
<dbReference type="EMBL" id="CM044704">
    <property type="protein sequence ID" value="KAI5667524.1"/>
    <property type="molecule type" value="Genomic_DNA"/>
</dbReference>
<gene>
    <name evidence="1" type="ORF">M9H77_17377</name>
</gene>
<protein>
    <submittedName>
        <fullName evidence="1">Uncharacterized protein</fullName>
    </submittedName>
</protein>
<name>A0ACC0B4G3_CATRO</name>
<evidence type="ECO:0000313" key="2">
    <source>
        <dbReference type="Proteomes" id="UP001060085"/>
    </source>
</evidence>
<comment type="caution">
    <text evidence="1">The sequence shown here is derived from an EMBL/GenBank/DDBJ whole genome shotgun (WGS) entry which is preliminary data.</text>
</comment>